<dbReference type="AlphaFoldDB" id="A0A1X2HB50"/>
<reference evidence="1 2" key="1">
    <citation type="submission" date="2016-07" db="EMBL/GenBank/DDBJ databases">
        <title>Pervasive Adenine N6-methylation of Active Genes in Fungi.</title>
        <authorList>
            <consortium name="DOE Joint Genome Institute"/>
            <person name="Mondo S.J."/>
            <person name="Dannebaum R.O."/>
            <person name="Kuo R.C."/>
            <person name="Labutti K."/>
            <person name="Haridas S."/>
            <person name="Kuo A."/>
            <person name="Salamov A."/>
            <person name="Ahrendt S.R."/>
            <person name="Lipzen A."/>
            <person name="Sullivan W."/>
            <person name="Andreopoulos W.B."/>
            <person name="Clum A."/>
            <person name="Lindquist E."/>
            <person name="Daum C."/>
            <person name="Ramamoorthy G.K."/>
            <person name="Gryganskyi A."/>
            <person name="Culley D."/>
            <person name="Magnuson J.K."/>
            <person name="James T.Y."/>
            <person name="O'Malley M.A."/>
            <person name="Stajich J.E."/>
            <person name="Spatafora J.W."/>
            <person name="Visel A."/>
            <person name="Grigoriev I.V."/>
        </authorList>
    </citation>
    <scope>NUCLEOTIDE SEQUENCE [LARGE SCALE GENOMIC DNA]</scope>
    <source>
        <strain evidence="1 2">NRRL 2496</strain>
    </source>
</reference>
<proteinExistence type="predicted"/>
<dbReference type="OrthoDB" id="2224399at2759"/>
<dbReference type="Proteomes" id="UP000242180">
    <property type="component" value="Unassembled WGS sequence"/>
</dbReference>
<evidence type="ECO:0000313" key="2">
    <source>
        <dbReference type="Proteomes" id="UP000242180"/>
    </source>
</evidence>
<sequence>MPIKPPRWGPRDYLGRDPSDPVLNDYIKTFDSAPKTVKEFSDVVYHSFKSAGVSLQFNRISQGQSQLDSVILYNAKTKDGFEPYTGEIPFGFERTAQAHEIVSQLGEPDRKGGGGKTHLPCWIEYHFNDDKGGGIMIQLHGVDWDDREMGWTTITVYGQ</sequence>
<dbReference type="EMBL" id="MCGN01000006">
    <property type="protein sequence ID" value="ORY95897.1"/>
    <property type="molecule type" value="Genomic_DNA"/>
</dbReference>
<keyword evidence="2" id="KW-1185">Reference proteome</keyword>
<gene>
    <name evidence="1" type="ORF">BCR43DRAFT_493778</name>
</gene>
<name>A0A1X2HB50_SYNRA</name>
<evidence type="ECO:0000313" key="1">
    <source>
        <dbReference type="EMBL" id="ORY95897.1"/>
    </source>
</evidence>
<dbReference type="OMA" id="LPCWIEY"/>
<dbReference type="InParanoid" id="A0A1X2HB50"/>
<comment type="caution">
    <text evidence="1">The sequence shown here is derived from an EMBL/GenBank/DDBJ whole genome shotgun (WGS) entry which is preliminary data.</text>
</comment>
<accession>A0A1X2HB50</accession>
<organism evidence="1 2">
    <name type="scientific">Syncephalastrum racemosum</name>
    <name type="common">Filamentous fungus</name>
    <dbReference type="NCBI Taxonomy" id="13706"/>
    <lineage>
        <taxon>Eukaryota</taxon>
        <taxon>Fungi</taxon>
        <taxon>Fungi incertae sedis</taxon>
        <taxon>Mucoromycota</taxon>
        <taxon>Mucoromycotina</taxon>
        <taxon>Mucoromycetes</taxon>
        <taxon>Mucorales</taxon>
        <taxon>Syncephalastraceae</taxon>
        <taxon>Syncephalastrum</taxon>
    </lineage>
</organism>
<protein>
    <submittedName>
        <fullName evidence="1">Uncharacterized protein</fullName>
    </submittedName>
</protein>